<gene>
    <name evidence="10" type="ORF">MOP44_00195</name>
</gene>
<dbReference type="GO" id="GO:0015344">
    <property type="term" value="F:siderophore uptake transmembrane transporter activity"/>
    <property type="evidence" value="ECO:0007669"/>
    <property type="project" value="TreeGrafter"/>
</dbReference>
<evidence type="ECO:0000256" key="8">
    <source>
        <dbReference type="SAM" id="SignalP"/>
    </source>
</evidence>
<dbReference type="Proteomes" id="UP001059380">
    <property type="component" value="Chromosome"/>
</dbReference>
<dbReference type="PANTHER" id="PTHR30069">
    <property type="entry name" value="TONB-DEPENDENT OUTER MEMBRANE RECEPTOR"/>
    <property type="match status" value="1"/>
</dbReference>
<dbReference type="SUPFAM" id="SSF49464">
    <property type="entry name" value="Carboxypeptidase regulatory domain-like"/>
    <property type="match status" value="1"/>
</dbReference>
<feature type="domain" description="TonB-dependent transporter Oar-like beta-barrel" evidence="9">
    <location>
        <begin position="247"/>
        <end position="1103"/>
    </location>
</feature>
<keyword evidence="8" id="KW-0732">Signal</keyword>
<keyword evidence="11" id="KW-1185">Reference proteome</keyword>
<feature type="compositionally biased region" description="Polar residues" evidence="7">
    <location>
        <begin position="47"/>
        <end position="61"/>
    </location>
</feature>
<dbReference type="SUPFAM" id="SSF56935">
    <property type="entry name" value="Porins"/>
    <property type="match status" value="1"/>
</dbReference>
<sequence>MFWRSLARTGLVGAVSLLAAVQLAAQLTEATLTGVVTDSTGKLVSSSSVEVRNEQTGQTRKGITDNRGAFAMPELPPGAYTVSVTAPGFKVFEQKGLELKVGQTTELNAQLEVGGANEVVVVQADQARVAVASDARLADTIAQEQLTDLPVTQRDVTGLTRLSAGATAIPGNASSTKLSNSPVVTVNGNRYRGNNFVLDGSMDTNPNNTGEPAIVPTLESVEEVQVQTGNFSAEFGRGNGSVVNLRTKSGTNEFHGKAWEYIRNTDVNARNYFATRGTPLVFNQFGGILGGPIFKDKTFFFVSYEGTRNASGQALQFQVETPEFSNYVVTNAPSSVAAGLLKSHPAPRPLPGTNGQKYAGEVDFTPSGSSTPIPELATAAVILGDYSTADQYLGRVDHSFHGGKDKVIGRWISENEYDNGGYSSQPATLGEAARGYLGPFNGFFGDANLGHVHVFDHLVNDARFSFLALDTEVGNPKAVVPQITIVGIQAPFGDIFLNGTRLRTYEWRDTVSIQHGRQLIRTGGEFRKIFKGISLAPPTAGSFFFRTATDFAGDKPFSQTLTVNPYTGEPAGFPRYFTVYESGLFVQDDWKISSRFTLNLGLRHDYFGDASEKHGLLSSFIPGTGSTFDERLATGAVGRVKRLYTPQKLNFSPRVGFAYDPFGDGKSSIRAGFSLAFQPHHGQSIAGARALPPDAIQGVLSPAQGIGTQINYGIPVPYNPQFARGLNAQGGVPGLQITGFVVNPTIKTQYSESWFLNVEHEFPRNWVIEVGYVGTTGVNLERLDDVNRMKGDLISNPNQIGKLHRINPNFGTLTWVTNGVSSSYNAGTVEVRHNVGQLSLQANYRFSKWLDTDSDTQPGQFTDSSEPAKGAEDFNCLHCERGHSMFDIPQRFTASVLWAPNPVKQRSLLAAVADHWELSTITAVQSGRPFSVWNGAPSNLQCNNNGTLTPAPSAGCTSGTLMNTGGDYNLDGGGAIFSGYYDRPNAPKPGTVSSSFSHKRFLTGLFDPNAFPTPSLGQDGTLGRFTYRGPHQINSDVSLARSFSLLDRTRMQLRLDAFNILNYVNLYLPNSDLSLALNSKTGTYSTTSSFGKSIRAFDPRTLQASVKFAF</sequence>
<dbReference type="GO" id="GO:0044718">
    <property type="term" value="P:siderophore transmembrane transport"/>
    <property type="evidence" value="ECO:0007669"/>
    <property type="project" value="TreeGrafter"/>
</dbReference>
<dbReference type="Pfam" id="PF13620">
    <property type="entry name" value="CarboxypepD_reg"/>
    <property type="match status" value="1"/>
</dbReference>
<evidence type="ECO:0000313" key="10">
    <source>
        <dbReference type="EMBL" id="UWZ84369.1"/>
    </source>
</evidence>
<keyword evidence="2" id="KW-0813">Transport</keyword>
<evidence type="ECO:0000256" key="1">
    <source>
        <dbReference type="ARBA" id="ARBA00004571"/>
    </source>
</evidence>
<dbReference type="GO" id="GO:0009279">
    <property type="term" value="C:cell outer membrane"/>
    <property type="evidence" value="ECO:0007669"/>
    <property type="project" value="UniProtKB-SubCell"/>
</dbReference>
<proteinExistence type="predicted"/>
<comment type="subcellular location">
    <subcellularLocation>
        <location evidence="1">Cell outer membrane</location>
        <topology evidence="1">Multi-pass membrane protein</topology>
    </subcellularLocation>
</comment>
<evidence type="ECO:0000256" key="2">
    <source>
        <dbReference type="ARBA" id="ARBA00022448"/>
    </source>
</evidence>
<evidence type="ECO:0000256" key="5">
    <source>
        <dbReference type="ARBA" id="ARBA00023136"/>
    </source>
</evidence>
<evidence type="ECO:0000313" key="11">
    <source>
        <dbReference type="Proteomes" id="UP001059380"/>
    </source>
</evidence>
<dbReference type="InterPro" id="IPR036942">
    <property type="entry name" value="Beta-barrel_TonB_sf"/>
</dbReference>
<name>A0A9J7BPB2_9BACT</name>
<evidence type="ECO:0000256" key="3">
    <source>
        <dbReference type="ARBA" id="ARBA00022452"/>
    </source>
</evidence>
<keyword evidence="10" id="KW-0675">Receptor</keyword>
<dbReference type="Gene3D" id="2.40.170.20">
    <property type="entry name" value="TonB-dependent receptor, beta-barrel domain"/>
    <property type="match status" value="1"/>
</dbReference>
<dbReference type="PANTHER" id="PTHR30069:SF46">
    <property type="entry name" value="OAR PROTEIN"/>
    <property type="match status" value="1"/>
</dbReference>
<protein>
    <submittedName>
        <fullName evidence="10">TonB-dependent receptor</fullName>
    </submittedName>
</protein>
<dbReference type="RefSeq" id="WP_260793872.1">
    <property type="nucleotide sequence ID" value="NZ_CP093313.1"/>
</dbReference>
<keyword evidence="3" id="KW-1134">Transmembrane beta strand</keyword>
<feature type="signal peptide" evidence="8">
    <location>
        <begin position="1"/>
        <end position="24"/>
    </location>
</feature>
<dbReference type="Pfam" id="PF25183">
    <property type="entry name" value="OMP_b-brl_4"/>
    <property type="match status" value="1"/>
</dbReference>
<evidence type="ECO:0000259" key="9">
    <source>
        <dbReference type="Pfam" id="PF25183"/>
    </source>
</evidence>
<reference evidence="10" key="1">
    <citation type="submission" date="2021-04" db="EMBL/GenBank/DDBJ databases">
        <title>Phylogenetic analysis of Acidobacteriaceae.</title>
        <authorList>
            <person name="Qiu L."/>
            <person name="Zhang Q."/>
        </authorList>
    </citation>
    <scope>NUCLEOTIDE SEQUENCE</scope>
    <source>
        <strain evidence="10">DSM 25168</strain>
    </source>
</reference>
<dbReference type="EMBL" id="CP093313">
    <property type="protein sequence ID" value="UWZ84369.1"/>
    <property type="molecule type" value="Genomic_DNA"/>
</dbReference>
<accession>A0A9J7BPB2</accession>
<dbReference type="KEGG" id="orp:MOP44_00195"/>
<keyword evidence="6" id="KW-0998">Cell outer membrane</keyword>
<dbReference type="InterPro" id="IPR008969">
    <property type="entry name" value="CarboxyPept-like_regulatory"/>
</dbReference>
<organism evidence="10 11">
    <name type="scientific">Occallatibacter riparius</name>
    <dbReference type="NCBI Taxonomy" id="1002689"/>
    <lineage>
        <taxon>Bacteria</taxon>
        <taxon>Pseudomonadati</taxon>
        <taxon>Acidobacteriota</taxon>
        <taxon>Terriglobia</taxon>
        <taxon>Terriglobales</taxon>
        <taxon>Acidobacteriaceae</taxon>
        <taxon>Occallatibacter</taxon>
    </lineage>
</organism>
<dbReference type="InterPro" id="IPR057601">
    <property type="entry name" value="Oar-like_b-barrel"/>
</dbReference>
<dbReference type="AlphaFoldDB" id="A0A9J7BPB2"/>
<feature type="region of interest" description="Disordered" evidence="7">
    <location>
        <begin position="47"/>
        <end position="68"/>
    </location>
</feature>
<evidence type="ECO:0000256" key="6">
    <source>
        <dbReference type="ARBA" id="ARBA00023237"/>
    </source>
</evidence>
<feature type="chain" id="PRO_5039885730" evidence="8">
    <location>
        <begin position="25"/>
        <end position="1110"/>
    </location>
</feature>
<evidence type="ECO:0000256" key="7">
    <source>
        <dbReference type="SAM" id="MobiDB-lite"/>
    </source>
</evidence>
<evidence type="ECO:0000256" key="4">
    <source>
        <dbReference type="ARBA" id="ARBA00022692"/>
    </source>
</evidence>
<dbReference type="Gene3D" id="2.60.40.1120">
    <property type="entry name" value="Carboxypeptidase-like, regulatory domain"/>
    <property type="match status" value="1"/>
</dbReference>
<dbReference type="InterPro" id="IPR039426">
    <property type="entry name" value="TonB-dep_rcpt-like"/>
</dbReference>
<keyword evidence="5" id="KW-0472">Membrane</keyword>
<keyword evidence="4" id="KW-0812">Transmembrane</keyword>